<keyword evidence="2 3" id="KW-0255">Endonuclease</keyword>
<dbReference type="HAMAP" id="MF_00052_B">
    <property type="entry name" value="RNase_HII_B"/>
    <property type="match status" value="1"/>
</dbReference>
<comment type="caution">
    <text evidence="6">The sequence shown here is derived from an EMBL/GenBank/DDBJ whole genome shotgun (WGS) entry which is preliminary data.</text>
</comment>
<dbReference type="EMBL" id="JAHQCS010000178">
    <property type="protein sequence ID" value="MBU9714574.1"/>
    <property type="molecule type" value="Genomic_DNA"/>
</dbReference>
<keyword evidence="2 3" id="KW-0479">Metal-binding</keyword>
<keyword evidence="2" id="KW-0963">Cytoplasm</keyword>
<proteinExistence type="inferred from homology"/>
<dbReference type="NCBIfam" id="NF000595">
    <property type="entry name" value="PRK00015.1-3"/>
    <property type="match status" value="1"/>
</dbReference>
<dbReference type="Proteomes" id="UP000784880">
    <property type="component" value="Unassembled WGS sequence"/>
</dbReference>
<comment type="catalytic activity">
    <reaction evidence="2 3 4">
        <text>Endonucleolytic cleavage to 5'-phosphomonoester.</text>
        <dbReference type="EC" id="3.1.26.4"/>
    </reaction>
</comment>
<keyword evidence="2" id="KW-0464">Manganese</keyword>
<dbReference type="InterPro" id="IPR024567">
    <property type="entry name" value="RNase_HII/HIII_dom"/>
</dbReference>
<keyword evidence="2 3" id="KW-0378">Hydrolase</keyword>
<organism evidence="6 7">
    <name type="scientific">Evansella tamaricis</name>
    <dbReference type="NCBI Taxonomy" id="2069301"/>
    <lineage>
        <taxon>Bacteria</taxon>
        <taxon>Bacillati</taxon>
        <taxon>Bacillota</taxon>
        <taxon>Bacilli</taxon>
        <taxon>Bacillales</taxon>
        <taxon>Bacillaceae</taxon>
        <taxon>Evansella</taxon>
    </lineage>
</organism>
<evidence type="ECO:0000256" key="3">
    <source>
        <dbReference type="PROSITE-ProRule" id="PRU01319"/>
    </source>
</evidence>
<reference evidence="6 7" key="1">
    <citation type="submission" date="2021-06" db="EMBL/GenBank/DDBJ databases">
        <title>Bacillus sp. RD4P76, an endophyte from a halophyte.</title>
        <authorList>
            <person name="Sun J.-Q."/>
        </authorList>
    </citation>
    <scope>NUCLEOTIDE SEQUENCE [LARGE SCALE GENOMIC DNA]</scope>
    <source>
        <strain evidence="6 7">CGMCC 1.15917</strain>
    </source>
</reference>
<evidence type="ECO:0000256" key="4">
    <source>
        <dbReference type="RuleBase" id="RU003515"/>
    </source>
</evidence>
<dbReference type="GO" id="GO:0004523">
    <property type="term" value="F:RNA-DNA hybrid ribonuclease activity"/>
    <property type="evidence" value="ECO:0007669"/>
    <property type="project" value="UniProtKB-EC"/>
</dbReference>
<evidence type="ECO:0000256" key="2">
    <source>
        <dbReference type="HAMAP-Rule" id="MF_00052"/>
    </source>
</evidence>
<protein>
    <recommendedName>
        <fullName evidence="2">Ribonuclease HII</fullName>
        <shortName evidence="2">RNase HII</shortName>
        <ecNumber evidence="2">3.1.26.4</ecNumber>
    </recommendedName>
</protein>
<feature type="binding site" evidence="2 3">
    <location>
        <position position="78"/>
    </location>
    <ligand>
        <name>a divalent metal cation</name>
        <dbReference type="ChEBI" id="CHEBI:60240"/>
    </ligand>
</feature>
<dbReference type="RefSeq" id="WP_217069240.1">
    <property type="nucleotide sequence ID" value="NZ_JAHQCS010000178.1"/>
</dbReference>
<feature type="domain" description="RNase H type-2" evidence="5">
    <location>
        <begin position="72"/>
        <end position="260"/>
    </location>
</feature>
<dbReference type="Pfam" id="PF01351">
    <property type="entry name" value="RNase_HII"/>
    <property type="match status" value="1"/>
</dbReference>
<evidence type="ECO:0000313" key="7">
    <source>
        <dbReference type="Proteomes" id="UP000784880"/>
    </source>
</evidence>
<comment type="cofactor">
    <cofactor evidence="2 3">
        <name>Mn(2+)</name>
        <dbReference type="ChEBI" id="CHEBI:29035"/>
    </cofactor>
    <cofactor evidence="2 3">
        <name>Mg(2+)</name>
        <dbReference type="ChEBI" id="CHEBI:18420"/>
    </cofactor>
    <text evidence="2 3">Manganese or magnesium. Binds 1 divalent metal ion per monomer in the absence of substrate. May bind a second metal ion after substrate binding.</text>
</comment>
<dbReference type="EC" id="3.1.26.4" evidence="2"/>
<evidence type="ECO:0000256" key="1">
    <source>
        <dbReference type="ARBA" id="ARBA00004496"/>
    </source>
</evidence>
<comment type="subcellular location">
    <subcellularLocation>
        <location evidence="1 2">Cytoplasm</location>
    </subcellularLocation>
</comment>
<evidence type="ECO:0000259" key="5">
    <source>
        <dbReference type="PROSITE" id="PS51975"/>
    </source>
</evidence>
<comment type="similarity">
    <text evidence="2 4">Belongs to the RNase HII family.</text>
</comment>
<evidence type="ECO:0000313" key="6">
    <source>
        <dbReference type="EMBL" id="MBU9714574.1"/>
    </source>
</evidence>
<dbReference type="NCBIfam" id="NF000594">
    <property type="entry name" value="PRK00015.1-1"/>
    <property type="match status" value="1"/>
</dbReference>
<feature type="binding site" evidence="2 3">
    <location>
        <position position="170"/>
    </location>
    <ligand>
        <name>a divalent metal cation</name>
        <dbReference type="ChEBI" id="CHEBI:60240"/>
    </ligand>
</feature>
<keyword evidence="7" id="KW-1185">Reference proteome</keyword>
<name>A0ABS6JLN5_9BACI</name>
<dbReference type="PROSITE" id="PS51975">
    <property type="entry name" value="RNASE_H_2"/>
    <property type="match status" value="1"/>
</dbReference>
<feature type="binding site" evidence="2 3">
    <location>
        <position position="79"/>
    </location>
    <ligand>
        <name>a divalent metal cation</name>
        <dbReference type="ChEBI" id="CHEBI:60240"/>
    </ligand>
</feature>
<dbReference type="InterPro" id="IPR001352">
    <property type="entry name" value="RNase_HII/HIII"/>
</dbReference>
<dbReference type="CDD" id="cd07182">
    <property type="entry name" value="RNase_HII_bacteria_HII_like"/>
    <property type="match status" value="1"/>
</dbReference>
<sequence length="260" mass="29715">MTEMSIQLIKEKLEEVTSNEDDFLSTLRRDKRKGVQKLVHTWEKNYEKKAQLKDQFFNMREYEEKYWKEGYQFIGGIDEVGRGPLAGPVVTSCVVLSKDFYLPGLTDSKKLSKLKRDEFYDFILANAVDVGIGMATAEEIDFHNIYQATKLAMKRAVEQIHVPVDYLLLDAMELPLNVPQTSLIKGDAKSISIAASSVIAKVTRDRYMEKMGETYPQYGFHNHMGYGTKEHIDAMAVHGITKEHRQSFAPVKEYCGLLNT</sequence>
<keyword evidence="2 3" id="KW-0540">Nuclease</keyword>
<dbReference type="PANTHER" id="PTHR10954">
    <property type="entry name" value="RIBONUCLEASE H2 SUBUNIT A"/>
    <property type="match status" value="1"/>
</dbReference>
<accession>A0ABS6JLN5</accession>
<dbReference type="InterPro" id="IPR022898">
    <property type="entry name" value="RNase_HII"/>
</dbReference>
<dbReference type="PANTHER" id="PTHR10954:SF18">
    <property type="entry name" value="RIBONUCLEASE HII"/>
    <property type="match status" value="1"/>
</dbReference>
<comment type="function">
    <text evidence="2 4">Endonuclease that specifically degrades the RNA of RNA-DNA hybrids.</text>
</comment>
<gene>
    <name evidence="2" type="primary">rnhB</name>
    <name evidence="6" type="ORF">KS419_22785</name>
</gene>